<dbReference type="InterPro" id="IPR005202">
    <property type="entry name" value="TF_GRAS"/>
</dbReference>
<dbReference type="PROSITE" id="PS50985">
    <property type="entry name" value="GRAS"/>
    <property type="match status" value="1"/>
</dbReference>
<evidence type="ECO:0000313" key="6">
    <source>
        <dbReference type="Proteomes" id="UP000631114"/>
    </source>
</evidence>
<dbReference type="Proteomes" id="UP000631114">
    <property type="component" value="Unassembled WGS sequence"/>
</dbReference>
<evidence type="ECO:0000256" key="3">
    <source>
        <dbReference type="PROSITE-ProRule" id="PRU01191"/>
    </source>
</evidence>
<evidence type="ECO:0000256" key="1">
    <source>
        <dbReference type="ARBA" id="ARBA00023015"/>
    </source>
</evidence>
<feature type="short sequence motif" description="LXXLL motif" evidence="3">
    <location>
        <begin position="308"/>
        <end position="312"/>
    </location>
</feature>
<name>A0A835LJJ6_9MAGN</name>
<evidence type="ECO:0000313" key="5">
    <source>
        <dbReference type="EMBL" id="KAF9597968.1"/>
    </source>
</evidence>
<feature type="region of interest" description="PFYRE" evidence="3">
    <location>
        <begin position="300"/>
        <end position="391"/>
    </location>
</feature>
<gene>
    <name evidence="5" type="ORF">IFM89_023453</name>
</gene>
<dbReference type="PANTHER" id="PTHR31636">
    <property type="entry name" value="OSJNBA0084A10.13 PROTEIN-RELATED"/>
    <property type="match status" value="1"/>
</dbReference>
<keyword evidence="2" id="KW-0804">Transcription</keyword>
<evidence type="ECO:0000256" key="4">
    <source>
        <dbReference type="SAM" id="MobiDB-lite"/>
    </source>
</evidence>
<accession>A0A835LJJ6</accession>
<evidence type="ECO:0000256" key="2">
    <source>
        <dbReference type="ARBA" id="ARBA00023163"/>
    </source>
</evidence>
<protein>
    <submittedName>
        <fullName evidence="5">Uncharacterized protein</fullName>
    </submittedName>
</protein>
<keyword evidence="1" id="KW-0805">Transcription regulation</keyword>
<feature type="region of interest" description="Disordered" evidence="4">
    <location>
        <begin position="27"/>
        <end position="53"/>
    </location>
</feature>
<dbReference type="AlphaFoldDB" id="A0A835LJJ6"/>
<dbReference type="Pfam" id="PF03514">
    <property type="entry name" value="GRAS"/>
    <property type="match status" value="2"/>
</dbReference>
<feature type="region of interest" description="SAW" evidence="3">
    <location>
        <begin position="394"/>
        <end position="470"/>
    </location>
</feature>
<feature type="region of interest" description="Leucine repeat II (LRII)" evidence="3">
    <location>
        <begin position="255"/>
        <end position="287"/>
    </location>
</feature>
<feature type="compositionally biased region" description="Low complexity" evidence="4">
    <location>
        <begin position="34"/>
        <end position="47"/>
    </location>
</feature>
<comment type="caution">
    <text evidence="3">Lacks conserved residue(s) required for the propagation of feature annotation.</text>
</comment>
<proteinExistence type="inferred from homology"/>
<dbReference type="EMBL" id="JADFTS010000007">
    <property type="protein sequence ID" value="KAF9597968.1"/>
    <property type="molecule type" value="Genomic_DNA"/>
</dbReference>
<keyword evidence="6" id="KW-1185">Reference proteome</keyword>
<comment type="caution">
    <text evidence="5">The sequence shown here is derived from an EMBL/GenBank/DDBJ whole genome shotgun (WGS) entry which is preliminary data.</text>
</comment>
<feature type="short sequence motif" description="VHIID" evidence="3">
    <location>
        <begin position="210"/>
        <end position="214"/>
    </location>
</feature>
<organism evidence="5 6">
    <name type="scientific">Coptis chinensis</name>
    <dbReference type="NCBI Taxonomy" id="261450"/>
    <lineage>
        <taxon>Eukaryota</taxon>
        <taxon>Viridiplantae</taxon>
        <taxon>Streptophyta</taxon>
        <taxon>Embryophyta</taxon>
        <taxon>Tracheophyta</taxon>
        <taxon>Spermatophyta</taxon>
        <taxon>Magnoliopsida</taxon>
        <taxon>Ranunculales</taxon>
        <taxon>Ranunculaceae</taxon>
        <taxon>Coptidoideae</taxon>
        <taxon>Coptis</taxon>
    </lineage>
</organism>
<comment type="similarity">
    <text evidence="3">Belongs to the GRAS family.</text>
</comment>
<dbReference type="OrthoDB" id="1882904at2759"/>
<sequence>MAEDSTLISPDLDMIFSRNTDNIPLSTSTVLGLSSDQPQQNQQQSQIPPSPAAHTRQLLITCAELLSQSNFPAAHRLVSYLSSTSSSPYGDSTERLVHQFAKALSIRLNRTVSASAPPMISPSLSCVPYFSPLQPAMTNASSGTSSSSMCGVTSTGSGLALLQMEVVDDLVQHQLQSSYICLNQVTPFIRFSHLTANQAILEAIEGQDFIHILDFDTIMQGVQWPPLMQAIAGYSNPPSMIRITGTGHDLESLGRTGQRLENFAKSLGLRFQFHPLLLLDSSSVSLQLTSSIALLPEETLVVNCVLYLHRLLNRSDEEVRLFLRTIKTLKPRMVTLAEREANFNNPIFSHRFLEALDHYTALFDSMEATLPPNNRERLAVEQVWFGREIMDVVAAEGEERRERYERYQNWAEKMRRSGFSNVPLSPFAVSQAKLLLRLHYPSEGYQLLILNDSLFLGWQNHSLFSVSSWH</sequence>
<reference evidence="5 6" key="1">
    <citation type="submission" date="2020-10" db="EMBL/GenBank/DDBJ databases">
        <title>The Coptis chinensis genome and diversification of protoberbering-type alkaloids.</title>
        <authorList>
            <person name="Wang B."/>
            <person name="Shu S."/>
            <person name="Song C."/>
            <person name="Liu Y."/>
        </authorList>
    </citation>
    <scope>NUCLEOTIDE SEQUENCE [LARGE SCALE GENOMIC DNA]</scope>
    <source>
        <strain evidence="5">HL-2020</strain>
        <tissue evidence="5">Leaf</tissue>
    </source>
</reference>